<organism evidence="1 2">
    <name type="scientific">Phialemonium atrogriseum</name>
    <dbReference type="NCBI Taxonomy" id="1093897"/>
    <lineage>
        <taxon>Eukaryota</taxon>
        <taxon>Fungi</taxon>
        <taxon>Dikarya</taxon>
        <taxon>Ascomycota</taxon>
        <taxon>Pezizomycotina</taxon>
        <taxon>Sordariomycetes</taxon>
        <taxon>Sordariomycetidae</taxon>
        <taxon>Cephalothecales</taxon>
        <taxon>Cephalothecaceae</taxon>
        <taxon>Phialemonium</taxon>
    </lineage>
</organism>
<dbReference type="Gene3D" id="1.10.510.10">
    <property type="entry name" value="Transferase(Phosphotransferase) domain 1"/>
    <property type="match status" value="1"/>
</dbReference>
<name>A0AAJ0C8E5_9PEZI</name>
<dbReference type="EMBL" id="MU839000">
    <property type="protein sequence ID" value="KAK1770554.1"/>
    <property type="molecule type" value="Genomic_DNA"/>
</dbReference>
<evidence type="ECO:0000313" key="2">
    <source>
        <dbReference type="Proteomes" id="UP001244011"/>
    </source>
</evidence>
<keyword evidence="1" id="KW-0418">Kinase</keyword>
<dbReference type="AlphaFoldDB" id="A0AAJ0C8E5"/>
<comment type="caution">
    <text evidence="1">The sequence shown here is derived from an EMBL/GenBank/DDBJ whole genome shotgun (WGS) entry which is preliminary data.</text>
</comment>
<protein>
    <submittedName>
        <fullName evidence="1">Kinase domain-containing protein</fullName>
    </submittedName>
</protein>
<sequence>MDDISVIRIDAGGDDGAEIIFEFNSKRIAVSISQATSIDFDKQYEDIVDMVLDVILPAGKSLFAQVAQTPAPSSKILHSLLNPTTHDFLLKSVEGKPTIIQISPDEAYIDPEPQIDHGADVDFDLQTHDDLPQYSSGEIQVMEIFVGNGSVSRVLINGKEMLCKAQDTGSLAPDLRRELARLQKIKQPYVSTPIQSPQLLSYVKHADNGHIIGLLRETRREKWMAQIRKTVSQLHEIGVVWGDGKTSNVIIDNDDDAWPIDFGGGWTDGWVDKELAETVEGDEQAVRAIMKFLGLGEDLIV</sequence>
<dbReference type="GO" id="GO:0016301">
    <property type="term" value="F:kinase activity"/>
    <property type="evidence" value="ECO:0007669"/>
    <property type="project" value="UniProtKB-KW"/>
</dbReference>
<reference evidence="1" key="1">
    <citation type="submission" date="2023-06" db="EMBL/GenBank/DDBJ databases">
        <title>Genome-scale phylogeny and comparative genomics of the fungal order Sordariales.</title>
        <authorList>
            <consortium name="Lawrence Berkeley National Laboratory"/>
            <person name="Hensen N."/>
            <person name="Bonometti L."/>
            <person name="Westerberg I."/>
            <person name="Brannstrom I.O."/>
            <person name="Guillou S."/>
            <person name="Cros-Aarteil S."/>
            <person name="Calhoun S."/>
            <person name="Haridas S."/>
            <person name="Kuo A."/>
            <person name="Mondo S."/>
            <person name="Pangilinan J."/>
            <person name="Riley R."/>
            <person name="Labutti K."/>
            <person name="Andreopoulos B."/>
            <person name="Lipzen A."/>
            <person name="Chen C."/>
            <person name="Yanf M."/>
            <person name="Daum C."/>
            <person name="Ng V."/>
            <person name="Clum A."/>
            <person name="Steindorff A."/>
            <person name="Ohm R."/>
            <person name="Martin F."/>
            <person name="Silar P."/>
            <person name="Natvig D."/>
            <person name="Lalanne C."/>
            <person name="Gautier V."/>
            <person name="Ament-Velasquez S.L."/>
            <person name="Kruys A."/>
            <person name="Hutchinson M.I."/>
            <person name="Powell A.J."/>
            <person name="Barry K."/>
            <person name="Miller A.N."/>
            <person name="Grigoriev I.V."/>
            <person name="Debuchy R."/>
            <person name="Gladieux P."/>
            <person name="Thoren M.H."/>
            <person name="Johannesson H."/>
        </authorList>
    </citation>
    <scope>NUCLEOTIDE SEQUENCE</scope>
    <source>
        <strain evidence="1">8032-3</strain>
    </source>
</reference>
<keyword evidence="1" id="KW-0808">Transferase</keyword>
<evidence type="ECO:0000313" key="1">
    <source>
        <dbReference type="EMBL" id="KAK1770554.1"/>
    </source>
</evidence>
<dbReference type="InterPro" id="IPR011009">
    <property type="entry name" value="Kinase-like_dom_sf"/>
</dbReference>
<proteinExistence type="predicted"/>
<dbReference type="RefSeq" id="XP_060286767.1">
    <property type="nucleotide sequence ID" value="XM_060430893.1"/>
</dbReference>
<gene>
    <name evidence="1" type="ORF">QBC33DRAFT_576213</name>
</gene>
<keyword evidence="2" id="KW-1185">Reference proteome</keyword>
<dbReference type="Proteomes" id="UP001244011">
    <property type="component" value="Unassembled WGS sequence"/>
</dbReference>
<dbReference type="SUPFAM" id="SSF56112">
    <property type="entry name" value="Protein kinase-like (PK-like)"/>
    <property type="match status" value="1"/>
</dbReference>
<accession>A0AAJ0C8E5</accession>
<dbReference type="GeneID" id="85314080"/>